<evidence type="ECO:0000313" key="5">
    <source>
        <dbReference type="EMBL" id="GMT24294.1"/>
    </source>
</evidence>
<dbReference type="InterPro" id="IPR013256">
    <property type="entry name" value="Chromatin_SPT2"/>
</dbReference>
<feature type="region of interest" description="Disordered" evidence="3">
    <location>
        <begin position="207"/>
        <end position="286"/>
    </location>
</feature>
<gene>
    <name evidence="5" type="ORF">PFISCL1PPCAC_15591</name>
</gene>
<feature type="non-terminal residue" evidence="5">
    <location>
        <position position="1"/>
    </location>
</feature>
<keyword evidence="2" id="KW-0175">Coiled coil</keyword>
<feature type="compositionally biased region" description="Basic and acidic residues" evidence="3">
    <location>
        <begin position="471"/>
        <end position="517"/>
    </location>
</feature>
<feature type="compositionally biased region" description="Low complexity" evidence="3">
    <location>
        <begin position="461"/>
        <end position="470"/>
    </location>
</feature>
<feature type="region of interest" description="Disordered" evidence="3">
    <location>
        <begin position="395"/>
        <end position="545"/>
    </location>
</feature>
<dbReference type="EMBL" id="BTSY01000004">
    <property type="protein sequence ID" value="GMT24294.1"/>
    <property type="molecule type" value="Genomic_DNA"/>
</dbReference>
<feature type="compositionally biased region" description="Basic and acidic residues" evidence="3">
    <location>
        <begin position="226"/>
        <end position="237"/>
    </location>
</feature>
<name>A0AAV5W304_9BILA</name>
<accession>A0AAV5W304</accession>
<evidence type="ECO:0000259" key="4">
    <source>
        <dbReference type="Pfam" id="PF22878"/>
    </source>
</evidence>
<dbReference type="Pfam" id="PF22878">
    <property type="entry name" value="SPT2_N"/>
    <property type="match status" value="1"/>
</dbReference>
<evidence type="ECO:0000256" key="3">
    <source>
        <dbReference type="SAM" id="MobiDB-lite"/>
    </source>
</evidence>
<keyword evidence="6" id="KW-1185">Reference proteome</keyword>
<dbReference type="AlphaFoldDB" id="A0AAV5W304"/>
<evidence type="ECO:0000313" key="6">
    <source>
        <dbReference type="Proteomes" id="UP001432322"/>
    </source>
</evidence>
<feature type="compositionally biased region" description="Basic and acidic residues" evidence="3">
    <location>
        <begin position="584"/>
        <end position="612"/>
    </location>
</feature>
<organism evidence="5 6">
    <name type="scientific">Pristionchus fissidentatus</name>
    <dbReference type="NCBI Taxonomy" id="1538716"/>
    <lineage>
        <taxon>Eukaryota</taxon>
        <taxon>Metazoa</taxon>
        <taxon>Ecdysozoa</taxon>
        <taxon>Nematoda</taxon>
        <taxon>Chromadorea</taxon>
        <taxon>Rhabditida</taxon>
        <taxon>Rhabditina</taxon>
        <taxon>Diplogasteromorpha</taxon>
        <taxon>Diplogasteroidea</taxon>
        <taxon>Neodiplogasteridae</taxon>
        <taxon>Pristionchus</taxon>
    </lineage>
</organism>
<evidence type="ECO:0000256" key="2">
    <source>
        <dbReference type="ARBA" id="ARBA00023054"/>
    </source>
</evidence>
<dbReference type="Proteomes" id="UP001432322">
    <property type="component" value="Unassembled WGS sequence"/>
</dbReference>
<proteinExistence type="inferred from homology"/>
<feature type="compositionally biased region" description="Basic and acidic residues" evidence="3">
    <location>
        <begin position="252"/>
        <end position="268"/>
    </location>
</feature>
<comment type="caution">
    <text evidence="5">The sequence shown here is derived from an EMBL/GenBank/DDBJ whole genome shotgun (WGS) entry which is preliminary data.</text>
</comment>
<feature type="region of interest" description="Disordered" evidence="3">
    <location>
        <begin position="584"/>
        <end position="619"/>
    </location>
</feature>
<protein>
    <recommendedName>
        <fullName evidence="4">SPT2 homolog N-terminal domain-containing protein</fullName>
    </recommendedName>
</protein>
<reference evidence="5" key="1">
    <citation type="submission" date="2023-10" db="EMBL/GenBank/DDBJ databases">
        <title>Genome assembly of Pristionchus species.</title>
        <authorList>
            <person name="Yoshida K."/>
            <person name="Sommer R.J."/>
        </authorList>
    </citation>
    <scope>NUCLEOTIDE SEQUENCE</scope>
    <source>
        <strain evidence="5">RS5133</strain>
    </source>
</reference>
<comment type="similarity">
    <text evidence="1">Belongs to the SPT2 family.</text>
</comment>
<evidence type="ECO:0000256" key="1">
    <source>
        <dbReference type="ARBA" id="ARBA00006461"/>
    </source>
</evidence>
<dbReference type="Pfam" id="PF08243">
    <property type="entry name" value="SPT2"/>
    <property type="match status" value="1"/>
</dbReference>
<feature type="domain" description="SPT2 homolog N-terminal" evidence="4">
    <location>
        <begin position="58"/>
        <end position="126"/>
    </location>
</feature>
<feature type="compositionally biased region" description="Basic and acidic residues" evidence="3">
    <location>
        <begin position="73"/>
        <end position="104"/>
    </location>
</feature>
<feature type="region of interest" description="Disordered" evidence="3">
    <location>
        <begin position="56"/>
        <end position="104"/>
    </location>
</feature>
<dbReference type="InterPro" id="IPR054552">
    <property type="entry name" value="SPT2_N"/>
</dbReference>
<feature type="compositionally biased region" description="Low complexity" evidence="3">
    <location>
        <begin position="431"/>
        <end position="452"/>
    </location>
</feature>
<feature type="compositionally biased region" description="Basic and acidic residues" evidence="3">
    <location>
        <begin position="56"/>
        <end position="66"/>
    </location>
</feature>
<feature type="compositionally biased region" description="Basic and acidic residues" evidence="3">
    <location>
        <begin position="411"/>
        <end position="420"/>
    </location>
</feature>
<feature type="compositionally biased region" description="Acidic residues" evidence="3">
    <location>
        <begin position="527"/>
        <end position="545"/>
    </location>
</feature>
<sequence length="619" mass="71690">LFYMDFASLLHHANKNLKSSTKKVNEAHDEISRQRIREFDQIRLQKIDRLKKDELARERREEERRSQFQIPKKKTDSSVDPDRIKAFKAKQEEERRRRDNEEAKKKEELIKLRLAANGGKANKKIAKHFGADVIDLQVKYGQDRDHIETLQKYKERDEEEAERMADHYRGGVAKAFANKKTVEEKVKDGARIKQSGLPKKNLTILSSDGFEEKKQIRHSSSNLEGLSRKRGADERSLDFNSLMKKAATLSSSKEEEKDKKGKDKEEKSSSGYAKEISVKQKEVSSSSSFVRLSSSFKIPKPTQTHSKAAYVPHGLLKKKEEEPLPSGIIKPQNCFISFVKSDKRATKEESAVNRSSFAPYASTPNILAYPTDERGKRILPGDIRYKTWLEEQKKVVEERSKNAPPPPPMTTKDKEREKAKQLQRNSSKMKTQPSSTHRSSSSGQSSWRPSSSLKTSKTAPSSIHSQSSKISKYEEEKRKIVTREERMLVAKKKMEYERREMKRSRDRDTRKYRDGDRGYCGFTKGYDDDEDEDEEDSDLDDFIDDSGDVDDLTRRDFEETLRSINKNYDTKKWKMNERMIDERQMHSNWRQVEKEERASARAGLKEDIREAVAGKSQAL</sequence>